<evidence type="ECO:0000313" key="3">
    <source>
        <dbReference type="Proteomes" id="UP000314294"/>
    </source>
</evidence>
<feature type="signal peptide" evidence="1">
    <location>
        <begin position="1"/>
        <end position="16"/>
    </location>
</feature>
<dbReference type="Proteomes" id="UP000314294">
    <property type="component" value="Unassembled WGS sequence"/>
</dbReference>
<feature type="chain" id="PRO_5021278741" evidence="1">
    <location>
        <begin position="17"/>
        <end position="331"/>
    </location>
</feature>
<sequence length="331" mass="35681">MLCGYLLFRLLSPVLGSGNRRHSGVQLPDLAEVRPRLRGAAGAGGAGAAAAVIPLRCKDAVLRMLCSALVGMLEELWERLMFAEVRPVVPFASSSRRWPGPLDLPLSTPVPSPLDNGSLAREVTFKKGAQSLVVLGHFPFLGLRVSFICTVVFLIISLPFWSSQVVSWEALEELCLLASFLLVRVLLPELLLTSSLAWIPFLRLKLPVLSDALLWPSGTCVESGGSSSTTLLMQLKLPALADRTLAEARPSAVSFVLRDSLINVTIGSFVHRGRRPDSKYCTSSAGAGSWTEGGTGSGLRLSFEPKDQRRGNTLLRVSLVLLGALMLTLRP</sequence>
<keyword evidence="1" id="KW-0732">Signal</keyword>
<dbReference type="EMBL" id="SRLO01000461">
    <property type="protein sequence ID" value="TNN55236.1"/>
    <property type="molecule type" value="Genomic_DNA"/>
</dbReference>
<accession>A0A4Z2GP48</accession>
<evidence type="ECO:0000256" key="1">
    <source>
        <dbReference type="SAM" id="SignalP"/>
    </source>
</evidence>
<comment type="caution">
    <text evidence="2">The sequence shown here is derived from an EMBL/GenBank/DDBJ whole genome shotgun (WGS) entry which is preliminary data.</text>
</comment>
<reference evidence="2 3" key="1">
    <citation type="submission" date="2019-03" db="EMBL/GenBank/DDBJ databases">
        <title>First draft genome of Liparis tanakae, snailfish: a comprehensive survey of snailfish specific genes.</title>
        <authorList>
            <person name="Kim W."/>
            <person name="Song I."/>
            <person name="Jeong J.-H."/>
            <person name="Kim D."/>
            <person name="Kim S."/>
            <person name="Ryu S."/>
            <person name="Song J.Y."/>
            <person name="Lee S.K."/>
        </authorList>
    </citation>
    <scope>NUCLEOTIDE SEQUENCE [LARGE SCALE GENOMIC DNA]</scope>
    <source>
        <tissue evidence="2">Muscle</tissue>
    </source>
</reference>
<name>A0A4Z2GP48_9TELE</name>
<evidence type="ECO:0000313" key="2">
    <source>
        <dbReference type="EMBL" id="TNN55236.1"/>
    </source>
</evidence>
<dbReference type="AlphaFoldDB" id="A0A4Z2GP48"/>
<gene>
    <name evidence="2" type="ORF">EYF80_034502</name>
</gene>
<organism evidence="2 3">
    <name type="scientific">Liparis tanakae</name>
    <name type="common">Tanaka's snailfish</name>
    <dbReference type="NCBI Taxonomy" id="230148"/>
    <lineage>
        <taxon>Eukaryota</taxon>
        <taxon>Metazoa</taxon>
        <taxon>Chordata</taxon>
        <taxon>Craniata</taxon>
        <taxon>Vertebrata</taxon>
        <taxon>Euteleostomi</taxon>
        <taxon>Actinopterygii</taxon>
        <taxon>Neopterygii</taxon>
        <taxon>Teleostei</taxon>
        <taxon>Neoteleostei</taxon>
        <taxon>Acanthomorphata</taxon>
        <taxon>Eupercaria</taxon>
        <taxon>Perciformes</taxon>
        <taxon>Cottioidei</taxon>
        <taxon>Cottales</taxon>
        <taxon>Liparidae</taxon>
        <taxon>Liparis</taxon>
    </lineage>
</organism>
<proteinExistence type="predicted"/>
<protein>
    <submittedName>
        <fullName evidence="2">Uncharacterized protein</fullName>
    </submittedName>
</protein>
<keyword evidence="3" id="KW-1185">Reference proteome</keyword>